<feature type="domain" description="SP-RING-type" evidence="6">
    <location>
        <begin position="218"/>
        <end position="303"/>
    </location>
</feature>
<dbReference type="Gene3D" id="3.30.40.10">
    <property type="entry name" value="Zinc/RING finger domain, C3HC4 (zinc finger)"/>
    <property type="match status" value="1"/>
</dbReference>
<proteinExistence type="predicted"/>
<reference evidence="7" key="1">
    <citation type="submission" date="2014-07" db="EMBL/GenBank/DDBJ databases">
        <authorList>
            <person name="Martin A.A"/>
            <person name="De Silva N."/>
        </authorList>
    </citation>
    <scope>NUCLEOTIDE SEQUENCE</scope>
</reference>
<name>A0A0K0F5K7_STRVS</name>
<keyword evidence="2 4" id="KW-0863">Zinc-finger</keyword>
<evidence type="ECO:0000256" key="2">
    <source>
        <dbReference type="ARBA" id="ARBA00022771"/>
    </source>
</evidence>
<feature type="region of interest" description="Disordered" evidence="5">
    <location>
        <begin position="375"/>
        <end position="404"/>
    </location>
</feature>
<dbReference type="WBParaSite" id="SVE_0409900.1">
    <property type="protein sequence ID" value="SVE_0409900.1"/>
    <property type="gene ID" value="SVE_0409900"/>
</dbReference>
<evidence type="ECO:0000259" key="6">
    <source>
        <dbReference type="PROSITE" id="PS51044"/>
    </source>
</evidence>
<dbReference type="PROSITE" id="PS51044">
    <property type="entry name" value="ZF_SP_RING"/>
    <property type="match status" value="1"/>
</dbReference>
<keyword evidence="3" id="KW-0862">Zinc</keyword>
<protein>
    <submittedName>
        <fullName evidence="8">SP-RING-type domain-containing protein</fullName>
    </submittedName>
</protein>
<keyword evidence="1" id="KW-0479">Metal-binding</keyword>
<evidence type="ECO:0000256" key="5">
    <source>
        <dbReference type="SAM" id="MobiDB-lite"/>
    </source>
</evidence>
<dbReference type="InterPro" id="IPR013083">
    <property type="entry name" value="Znf_RING/FYVE/PHD"/>
</dbReference>
<sequence length="498" mass="56367">MSSKPVVVTCKGSVRENYCSSDVLRALPEIRAVSFNDKVENDDVMTETNIQIKKFYFHKNVRNLSGWKIILSKDISAPFTFDFKLPCEVEDSILSSNDSKSSKDRLILHYAQIIEGGNLPHKDCYPLGMRISEDKKNREYMPINLNDVVFKLSKISKIKESLRIGICFDVAENTECTFAYAVFFSSLKTMEELLIETTNKARTTVDEFDSDLEKWLMEGDDLILDSTKIPLKSSLSFTRIKIPFRGKHCKHISPEDLETYVSINKVAESWLYRFYTKVLQNHPDVEKIELSPGAEYRIAGYEKKLSINNSKVIRAEIDINSDEIVLIGNVEIDDSFRENLSQVDNNGNQLPLNASSNINVTDYIELDGSFDDEPLTSVKKSDTKLSVGKSRQEDTSGSNGIVNFESLPSHPKSSKLSEIFASLGRTEISSPTSTNVSIPRFQRTSASQLRSIDVVKDNITRQCPVIMELVKGFIVNSDFYDMYVSLGIESLRHCRARI</sequence>
<evidence type="ECO:0000313" key="7">
    <source>
        <dbReference type="Proteomes" id="UP000035680"/>
    </source>
</evidence>
<evidence type="ECO:0000256" key="1">
    <source>
        <dbReference type="ARBA" id="ARBA00022723"/>
    </source>
</evidence>
<evidence type="ECO:0000256" key="4">
    <source>
        <dbReference type="PROSITE-ProRule" id="PRU00452"/>
    </source>
</evidence>
<evidence type="ECO:0000256" key="3">
    <source>
        <dbReference type="ARBA" id="ARBA00022833"/>
    </source>
</evidence>
<dbReference type="AlphaFoldDB" id="A0A0K0F5K7"/>
<organism evidence="7 8">
    <name type="scientific">Strongyloides venezuelensis</name>
    <name type="common">Threadworm</name>
    <dbReference type="NCBI Taxonomy" id="75913"/>
    <lineage>
        <taxon>Eukaryota</taxon>
        <taxon>Metazoa</taxon>
        <taxon>Ecdysozoa</taxon>
        <taxon>Nematoda</taxon>
        <taxon>Chromadorea</taxon>
        <taxon>Rhabditida</taxon>
        <taxon>Tylenchina</taxon>
        <taxon>Panagrolaimomorpha</taxon>
        <taxon>Strongyloidoidea</taxon>
        <taxon>Strongyloididae</taxon>
        <taxon>Strongyloides</taxon>
    </lineage>
</organism>
<dbReference type="GO" id="GO:0008270">
    <property type="term" value="F:zinc ion binding"/>
    <property type="evidence" value="ECO:0007669"/>
    <property type="project" value="UniProtKB-KW"/>
</dbReference>
<dbReference type="Proteomes" id="UP000035680">
    <property type="component" value="Unassembled WGS sequence"/>
</dbReference>
<keyword evidence="7" id="KW-1185">Reference proteome</keyword>
<dbReference type="InterPro" id="IPR004181">
    <property type="entry name" value="Znf_MIZ"/>
</dbReference>
<evidence type="ECO:0000313" key="8">
    <source>
        <dbReference type="WBParaSite" id="SVE_0409900.1"/>
    </source>
</evidence>
<reference evidence="8" key="2">
    <citation type="submission" date="2015-08" db="UniProtKB">
        <authorList>
            <consortium name="WormBaseParasite"/>
        </authorList>
    </citation>
    <scope>IDENTIFICATION</scope>
</reference>
<accession>A0A0K0F5K7</accession>